<gene>
    <name evidence="2" type="ORF">WA026_021995</name>
    <name evidence="1" type="ORF">WA026_022822</name>
</gene>
<evidence type="ECO:0000313" key="1">
    <source>
        <dbReference type="EMBL" id="KAK9887474.1"/>
    </source>
</evidence>
<name>A0AAW1VII1_9CUCU</name>
<evidence type="ECO:0000313" key="2">
    <source>
        <dbReference type="EMBL" id="KAK9892803.1"/>
    </source>
</evidence>
<protein>
    <submittedName>
        <fullName evidence="2">Uncharacterized protein</fullName>
    </submittedName>
</protein>
<sequence>MQSRIVDIPWNDISDVNELAFNSIESIESILNELCPIAIKSHKINNNVKWIDDLMRTITIKTNELQQNPTELSNLFNEFFINSIEDITSEIPKYNNCDRYLKKNTYGYLPKFEAISMSELKKIFMSLRHTSPAEDGINKGIVEDILRVNYWTSSLLFVVCFPNFGGCPL</sequence>
<dbReference type="Proteomes" id="UP001431783">
    <property type="component" value="Unassembled WGS sequence"/>
</dbReference>
<evidence type="ECO:0000313" key="3">
    <source>
        <dbReference type="Proteomes" id="UP001431783"/>
    </source>
</evidence>
<dbReference type="EMBL" id="JARQZJ010000111">
    <property type="protein sequence ID" value="KAK9887474.1"/>
    <property type="molecule type" value="Genomic_DNA"/>
</dbReference>
<keyword evidence="3" id="KW-1185">Reference proteome</keyword>
<dbReference type="AlphaFoldDB" id="A0AAW1VII1"/>
<reference evidence="2 3" key="1">
    <citation type="submission" date="2023-03" db="EMBL/GenBank/DDBJ databases">
        <title>Genome insight into feeding habits of ladybird beetles.</title>
        <authorList>
            <person name="Li H.-S."/>
            <person name="Huang Y.-H."/>
            <person name="Pang H."/>
        </authorList>
    </citation>
    <scope>NUCLEOTIDE SEQUENCE [LARGE SCALE GENOMIC DNA]</scope>
    <source>
        <strain evidence="2">SYSU_2023b</strain>
        <tissue evidence="2">Whole body</tissue>
    </source>
</reference>
<accession>A0AAW1VII1</accession>
<comment type="caution">
    <text evidence="2">The sequence shown here is derived from an EMBL/GenBank/DDBJ whole genome shotgun (WGS) entry which is preliminary data.</text>
</comment>
<proteinExistence type="predicted"/>
<organism evidence="2 3">
    <name type="scientific">Henosepilachna vigintioctopunctata</name>
    <dbReference type="NCBI Taxonomy" id="420089"/>
    <lineage>
        <taxon>Eukaryota</taxon>
        <taxon>Metazoa</taxon>
        <taxon>Ecdysozoa</taxon>
        <taxon>Arthropoda</taxon>
        <taxon>Hexapoda</taxon>
        <taxon>Insecta</taxon>
        <taxon>Pterygota</taxon>
        <taxon>Neoptera</taxon>
        <taxon>Endopterygota</taxon>
        <taxon>Coleoptera</taxon>
        <taxon>Polyphaga</taxon>
        <taxon>Cucujiformia</taxon>
        <taxon>Coccinelloidea</taxon>
        <taxon>Coccinellidae</taxon>
        <taxon>Epilachninae</taxon>
        <taxon>Epilachnini</taxon>
        <taxon>Henosepilachna</taxon>
    </lineage>
</organism>
<dbReference type="EMBL" id="JARQZJ010000138">
    <property type="protein sequence ID" value="KAK9892803.1"/>
    <property type="molecule type" value="Genomic_DNA"/>
</dbReference>